<dbReference type="SUPFAM" id="SSF52540">
    <property type="entry name" value="P-loop containing nucleoside triphosphate hydrolases"/>
    <property type="match status" value="1"/>
</dbReference>
<gene>
    <name evidence="1" type="primary">CHST15</name>
    <name evidence="1" type="ORF">TSPGSL018_21546</name>
</gene>
<proteinExistence type="predicted"/>
<dbReference type="Gene3D" id="3.40.50.300">
    <property type="entry name" value="P-loop containing nucleotide triphosphate hydrolases"/>
    <property type="match status" value="1"/>
</dbReference>
<dbReference type="GO" id="GO:0050659">
    <property type="term" value="F:N-acetylgalactosamine 4-sulfate 6-O-sulfotransferase activity"/>
    <property type="evidence" value="ECO:0007669"/>
    <property type="project" value="TreeGrafter"/>
</dbReference>
<name>A0A061RSW1_9CHLO</name>
<accession>A0A061RSW1</accession>
<dbReference type="InterPro" id="IPR052654">
    <property type="entry name" value="CS_Sulfotransferase"/>
</dbReference>
<dbReference type="PANTHER" id="PTHR15723:SF0">
    <property type="entry name" value="CARBOHYDRATE SULFOTRANSFERASE 15"/>
    <property type="match status" value="1"/>
</dbReference>
<dbReference type="PANTHER" id="PTHR15723">
    <property type="entry name" value="CARBOHYDRATE SULFOTRANSFERASE 15"/>
    <property type="match status" value="1"/>
</dbReference>
<dbReference type="EMBL" id="GBEZ01009627">
    <property type="protein sequence ID" value="JAC75972.1"/>
    <property type="molecule type" value="Transcribed_RNA"/>
</dbReference>
<dbReference type="AlphaFoldDB" id="A0A061RSW1"/>
<organism evidence="1">
    <name type="scientific">Tetraselmis sp. GSL018</name>
    <dbReference type="NCBI Taxonomy" id="582737"/>
    <lineage>
        <taxon>Eukaryota</taxon>
        <taxon>Viridiplantae</taxon>
        <taxon>Chlorophyta</taxon>
        <taxon>core chlorophytes</taxon>
        <taxon>Chlorodendrophyceae</taxon>
        <taxon>Chlorodendrales</taxon>
        <taxon>Chlorodendraceae</taxon>
        <taxon>Tetraselmis</taxon>
    </lineage>
</organism>
<sequence>MYRPIANYWEGGSSFLELGVVPRNKLLATPAAEAGRQSEPENAAQAAEGDSACLPSNMTVFDVSCARRGAEARVTAQRPPYDNGALLGSARALDPELVQAASPPGRRFIPGLRSPCWEDGSGSTKCLPAFYILGSFQAGTWNLYSRLAVHPDVVSVPNARPHFWAEHDKRAAAYVAGYSAPPVLEVVRRNRNALLGDASASTFAFYWAASQRLHGAFREAMAPCWEACAKGPRASLTRCVDSSCFPAAMRADEEAAAAANVSHRFAQLPLLMRAVYGARPPRLVAILRDPVERFHHAFWAHPHYRDRYGATAEGFLSFTREQVSEFRACEEQHGPARCALYFEAHGHRQEGVFFHCDQLIRGMYSIFVEGWTAFFGDEAFLAVEAEAYYSSPREVLAEVMNHLGLRLPTNEEWEAIISAGSKGRAHLMEGKPDMLPEARGLLTDLYAPWNRRLAALTGNRRFLWGGGWR</sequence>
<reference evidence="1" key="1">
    <citation type="submission" date="2014-05" db="EMBL/GenBank/DDBJ databases">
        <title>The transcriptome of the halophilic microalga Tetraselmis sp. GSL018 isolated from the Great Salt Lake, Utah.</title>
        <authorList>
            <person name="Jinkerson R.E."/>
            <person name="D'Adamo S."/>
            <person name="Posewitz M.C."/>
        </authorList>
    </citation>
    <scope>NUCLEOTIDE SEQUENCE</scope>
    <source>
        <strain evidence="1">GSL018</strain>
    </source>
</reference>
<evidence type="ECO:0000313" key="1">
    <source>
        <dbReference type="EMBL" id="JAC75972.1"/>
    </source>
</evidence>
<keyword evidence="1" id="KW-0808">Transferase</keyword>
<dbReference type="GO" id="GO:0019319">
    <property type="term" value="P:hexose biosynthetic process"/>
    <property type="evidence" value="ECO:0007669"/>
    <property type="project" value="TreeGrafter"/>
</dbReference>
<protein>
    <submittedName>
        <fullName evidence="1">N-acetylgalactosamine 4-sulfate 6-O-sulfotransferase</fullName>
    </submittedName>
</protein>
<dbReference type="InterPro" id="IPR027417">
    <property type="entry name" value="P-loop_NTPase"/>
</dbReference>